<name>A0AA87SVY5_9LEPT</name>
<dbReference type="EMBL" id="AKWM02000078">
    <property type="protein sequence ID" value="EKR98517.1"/>
    <property type="molecule type" value="Genomic_DNA"/>
</dbReference>
<protein>
    <submittedName>
        <fullName evidence="1">Uncharacterized protein</fullName>
    </submittedName>
</protein>
<proteinExistence type="predicted"/>
<comment type="caution">
    <text evidence="1">The sequence shown here is derived from an EMBL/GenBank/DDBJ whole genome shotgun (WGS) entry which is preliminary data.</text>
</comment>
<gene>
    <name evidence="1" type="ORF">LEP1GSC125_1681</name>
</gene>
<accession>A0AA87SVY5</accession>
<sequence length="38" mass="4705">MRGIFSFQNLRCGFSEIRRTFWKFEILSVINFSYFNFC</sequence>
<evidence type="ECO:0000313" key="1">
    <source>
        <dbReference type="EMBL" id="EKR98517.1"/>
    </source>
</evidence>
<reference evidence="1 2" key="1">
    <citation type="journal article" date="2014" name="Int. J. Syst. Evol. Microbiol.">
        <title>Leptospira mayottensis sp. nov., a pathogenic species of the genus Leptospira isolated from humans.</title>
        <authorList>
            <person name="Bourhy P."/>
            <person name="Collet L."/>
            <person name="Brisse S."/>
            <person name="Picardeau M."/>
        </authorList>
    </citation>
    <scope>NUCLEOTIDE SEQUENCE [LARGE SCALE GENOMIC DNA]</scope>
    <source>
        <strain evidence="1 2">200901122</strain>
    </source>
</reference>
<evidence type="ECO:0000313" key="2">
    <source>
        <dbReference type="Proteomes" id="UP000001343"/>
    </source>
</evidence>
<dbReference type="AlphaFoldDB" id="A0AA87SVY5"/>
<dbReference type="Proteomes" id="UP000001343">
    <property type="component" value="Unassembled WGS sequence"/>
</dbReference>
<organism evidence="1 2">
    <name type="scientific">Leptospira mayottensis 200901122</name>
    <dbReference type="NCBI Taxonomy" id="1193010"/>
    <lineage>
        <taxon>Bacteria</taxon>
        <taxon>Pseudomonadati</taxon>
        <taxon>Spirochaetota</taxon>
        <taxon>Spirochaetia</taxon>
        <taxon>Leptospirales</taxon>
        <taxon>Leptospiraceae</taxon>
        <taxon>Leptospira</taxon>
    </lineage>
</organism>